<evidence type="ECO:0000313" key="4">
    <source>
        <dbReference type="EMBL" id="CAD8330388.1"/>
    </source>
</evidence>
<name>A0A7R9WNS5_9STRA</name>
<feature type="region of interest" description="Disordered" evidence="2">
    <location>
        <begin position="10"/>
        <end position="35"/>
    </location>
</feature>
<dbReference type="GO" id="GO:0051082">
    <property type="term" value="F:unfolded protein binding"/>
    <property type="evidence" value="ECO:0007669"/>
    <property type="project" value="TreeGrafter"/>
</dbReference>
<gene>
    <name evidence="4" type="ORF">CAUS1442_LOCUS2486</name>
</gene>
<reference evidence="4" key="1">
    <citation type="submission" date="2021-01" db="EMBL/GenBank/DDBJ databases">
        <authorList>
            <person name="Corre E."/>
            <person name="Pelletier E."/>
            <person name="Niang G."/>
            <person name="Scheremetjew M."/>
            <person name="Finn R."/>
            <person name="Kale V."/>
            <person name="Holt S."/>
            <person name="Cochrane G."/>
            <person name="Meng A."/>
            <person name="Brown T."/>
            <person name="Cohen L."/>
        </authorList>
    </citation>
    <scope>NUCLEOTIDE SEQUENCE</scope>
    <source>
        <strain evidence="4">CCMP3328</strain>
    </source>
</reference>
<dbReference type="GO" id="GO:0042273">
    <property type="term" value="P:ribosomal large subunit biogenesis"/>
    <property type="evidence" value="ECO:0007669"/>
    <property type="project" value="TreeGrafter"/>
</dbReference>
<evidence type="ECO:0000259" key="3">
    <source>
        <dbReference type="Pfam" id="PF25567"/>
    </source>
</evidence>
<dbReference type="SUPFAM" id="SSF48371">
    <property type="entry name" value="ARM repeat"/>
    <property type="match status" value="1"/>
</dbReference>
<dbReference type="Pfam" id="PF25567">
    <property type="entry name" value="TPR_SYO1"/>
    <property type="match status" value="1"/>
</dbReference>
<dbReference type="PANTHER" id="PTHR13347:SF1">
    <property type="entry name" value="HEAT REPEAT-CONTAINING PROTEIN 3"/>
    <property type="match status" value="1"/>
</dbReference>
<proteinExistence type="inferred from homology"/>
<dbReference type="InterPro" id="IPR016024">
    <property type="entry name" value="ARM-type_fold"/>
</dbReference>
<organism evidence="4">
    <name type="scientific">Craspedostauros australis</name>
    <dbReference type="NCBI Taxonomy" id="1486917"/>
    <lineage>
        <taxon>Eukaryota</taxon>
        <taxon>Sar</taxon>
        <taxon>Stramenopiles</taxon>
        <taxon>Ochrophyta</taxon>
        <taxon>Bacillariophyta</taxon>
        <taxon>Bacillariophyceae</taxon>
        <taxon>Bacillariophycidae</taxon>
        <taxon>Naviculales</taxon>
        <taxon>Naviculaceae</taxon>
        <taxon>Craspedostauros</taxon>
    </lineage>
</organism>
<dbReference type="EMBL" id="HBEF01003987">
    <property type="protein sequence ID" value="CAD8330388.1"/>
    <property type="molecule type" value="Transcribed_RNA"/>
</dbReference>
<feature type="domain" description="SYO1-like TPR repeats" evidence="3">
    <location>
        <begin position="120"/>
        <end position="320"/>
    </location>
</feature>
<dbReference type="InterPro" id="IPR057990">
    <property type="entry name" value="TPR_SYO1"/>
</dbReference>
<protein>
    <recommendedName>
        <fullName evidence="3">SYO1-like TPR repeats domain-containing protein</fullName>
    </recommendedName>
</protein>
<sequence length="323" mass="35538">MLEDDIMKAVETRKESSRDIARRQKTNPRQEKAKFGERVDGQQEMQVAVSQWEQCVNPLHVALEVSANLLGSMMQDEDAMSSEQDEASNLLLAQAMGQKPFVDRIIDLVLVLGGYRLAPHETASNLRIDVVEVISKALACLSNIAMGETVLAEALGKNGKLGQLWQMLKKSLDVTGATSAMVVFTRSYAVCRAQVVGDDFNFVLHQMLERTPDESVQIDTLSMLASAVTSGIASLDAVVEQMTVALLKLPQTGASAQLVCETLNALIDIYSDDDLYAEIFRRLNVLNHFQNCLGKVSQQSLMSEHTAEILANVEAFIDYKLAN</sequence>
<evidence type="ECO:0000256" key="2">
    <source>
        <dbReference type="SAM" id="MobiDB-lite"/>
    </source>
</evidence>
<evidence type="ECO:0000256" key="1">
    <source>
        <dbReference type="ARBA" id="ARBA00049983"/>
    </source>
</evidence>
<dbReference type="GO" id="GO:0006606">
    <property type="term" value="P:protein import into nucleus"/>
    <property type="evidence" value="ECO:0007669"/>
    <property type="project" value="TreeGrafter"/>
</dbReference>
<dbReference type="InterPro" id="IPR011989">
    <property type="entry name" value="ARM-like"/>
</dbReference>
<comment type="similarity">
    <text evidence="1">Belongs to the nuclear import and ribosome assembly adapter family.</text>
</comment>
<dbReference type="PANTHER" id="PTHR13347">
    <property type="entry name" value="HEAT REPEAT-CONTAINING PROTEIN 3"/>
    <property type="match status" value="1"/>
</dbReference>
<accession>A0A7R9WNS5</accession>
<dbReference type="Gene3D" id="1.25.10.10">
    <property type="entry name" value="Leucine-rich Repeat Variant"/>
    <property type="match status" value="1"/>
</dbReference>
<dbReference type="InterPro" id="IPR052616">
    <property type="entry name" value="SYO1-like"/>
</dbReference>
<dbReference type="AlphaFoldDB" id="A0A7R9WNS5"/>